<dbReference type="AlphaFoldDB" id="J9FR29"/>
<proteinExistence type="predicted"/>
<accession>J9FR29</accession>
<protein>
    <submittedName>
        <fullName evidence="1">Secreted protein</fullName>
    </submittedName>
</protein>
<reference evidence="1" key="1">
    <citation type="journal article" date="2012" name="PLoS ONE">
        <title>Gene sets for utilization of primary and secondary nutrition supplies in the distal gut of endangered iberian lynx.</title>
        <authorList>
            <person name="Alcaide M."/>
            <person name="Messina E."/>
            <person name="Richter M."/>
            <person name="Bargiela R."/>
            <person name="Peplies J."/>
            <person name="Huws S.A."/>
            <person name="Newbold C.J."/>
            <person name="Golyshin P.N."/>
            <person name="Simon M.A."/>
            <person name="Lopez G."/>
            <person name="Yakimov M.M."/>
            <person name="Ferrer M."/>
        </authorList>
    </citation>
    <scope>NUCLEOTIDE SEQUENCE</scope>
</reference>
<comment type="caution">
    <text evidence="1">The sequence shown here is derived from an EMBL/GenBank/DDBJ whole genome shotgun (WGS) entry which is preliminary data.</text>
</comment>
<evidence type="ECO:0000313" key="1">
    <source>
        <dbReference type="EMBL" id="EJW96953.1"/>
    </source>
</evidence>
<gene>
    <name evidence="1" type="ORF">EVA_14942</name>
</gene>
<dbReference type="EMBL" id="AMCI01005017">
    <property type="protein sequence ID" value="EJW96953.1"/>
    <property type="molecule type" value="Genomic_DNA"/>
</dbReference>
<name>J9FR29_9ZZZZ</name>
<sequence>MGTLGSIMLGMLYIISRMRSSNSVSFASSALRRSAFAVTSAFAASASASLEGSFFA</sequence>
<organism evidence="1">
    <name type="scientific">gut metagenome</name>
    <dbReference type="NCBI Taxonomy" id="749906"/>
    <lineage>
        <taxon>unclassified sequences</taxon>
        <taxon>metagenomes</taxon>
        <taxon>organismal metagenomes</taxon>
    </lineage>
</organism>